<evidence type="ECO:0000313" key="3">
    <source>
        <dbReference type="Proteomes" id="UP001159363"/>
    </source>
</evidence>
<organism evidence="2 3">
    <name type="scientific">Dryococelus australis</name>
    <dbReference type="NCBI Taxonomy" id="614101"/>
    <lineage>
        <taxon>Eukaryota</taxon>
        <taxon>Metazoa</taxon>
        <taxon>Ecdysozoa</taxon>
        <taxon>Arthropoda</taxon>
        <taxon>Hexapoda</taxon>
        <taxon>Insecta</taxon>
        <taxon>Pterygota</taxon>
        <taxon>Neoptera</taxon>
        <taxon>Polyneoptera</taxon>
        <taxon>Phasmatodea</taxon>
        <taxon>Verophasmatodea</taxon>
        <taxon>Anareolatae</taxon>
        <taxon>Phasmatidae</taxon>
        <taxon>Eurycanthinae</taxon>
        <taxon>Dryococelus</taxon>
    </lineage>
</organism>
<dbReference type="Proteomes" id="UP001159363">
    <property type="component" value="Chromosome X"/>
</dbReference>
<comment type="caution">
    <text evidence="2">The sequence shown here is derived from an EMBL/GenBank/DDBJ whole genome shotgun (WGS) entry which is preliminary data.</text>
</comment>
<feature type="region of interest" description="Disordered" evidence="1">
    <location>
        <begin position="1"/>
        <end position="39"/>
    </location>
</feature>
<proteinExistence type="predicted"/>
<evidence type="ECO:0008006" key="4">
    <source>
        <dbReference type="Google" id="ProtNLM"/>
    </source>
</evidence>
<evidence type="ECO:0000313" key="2">
    <source>
        <dbReference type="EMBL" id="KAJ8886319.1"/>
    </source>
</evidence>
<dbReference type="EMBL" id="JARBHB010000004">
    <property type="protein sequence ID" value="KAJ8886319.1"/>
    <property type="molecule type" value="Genomic_DNA"/>
</dbReference>
<sequence length="520" mass="57909">MRHYSDTTPQEVKLGEYGAAPDCNGRGNRRTPKKPADQHSCLARFPRHRFERLVDINAIKLLRELVMGRYQPWLEVSNELGVVSENHGKPISRLLGQESKAAPPACETRSTAEEQSRDTMSGETGDPRENTVASGIVRHDYHMLISGNNPAENRTRFTLLGEMNPRNCRVSSERQHQKSTPPASKLGRYLHNAHDIGQCATWATTFVVGVADQEDVWRYVHPDVTKRRLVQPAVTTTKTSFTAIPAAIFGALGLPGGVCLEALKASLHFFAICLCYRNQVVAMLVAARNNYHLSPLFPSVSSSMLGHGDWVCATSEVALPYFLFVDETNIYFSENRRSFSHQWLVVNCCKVSWCLLTAVHSRCTQLQPVTTVESRETECFFTTHNEQARDPSNKPCSDTCRTAFRERAGQLASTHVVQMARVMSVASRTASTPPPQPTRDIYLNFSCLAAGRGGRFVLCFRCEQPGLLARMTQLSARRRGREALLSRPLDEQEGIFTPLAPSNTVSCNKTSFPLPETPAQ</sequence>
<feature type="region of interest" description="Disordered" evidence="1">
    <location>
        <begin position="94"/>
        <end position="130"/>
    </location>
</feature>
<evidence type="ECO:0000256" key="1">
    <source>
        <dbReference type="SAM" id="MobiDB-lite"/>
    </source>
</evidence>
<feature type="compositionally biased region" description="Polar residues" evidence="1">
    <location>
        <begin position="1"/>
        <end position="10"/>
    </location>
</feature>
<name>A0ABQ9HPM3_9NEOP</name>
<accession>A0ABQ9HPM3</accession>
<keyword evidence="3" id="KW-1185">Reference proteome</keyword>
<protein>
    <recommendedName>
        <fullName evidence="4">Tc1-like transposase DDE domain-containing protein</fullName>
    </recommendedName>
</protein>
<feature type="region of interest" description="Disordered" evidence="1">
    <location>
        <begin position="168"/>
        <end position="187"/>
    </location>
</feature>
<reference evidence="2 3" key="1">
    <citation type="submission" date="2023-02" db="EMBL/GenBank/DDBJ databases">
        <title>LHISI_Scaffold_Assembly.</title>
        <authorList>
            <person name="Stuart O.P."/>
            <person name="Cleave R."/>
            <person name="Magrath M.J.L."/>
            <person name="Mikheyev A.S."/>
        </authorList>
    </citation>
    <scope>NUCLEOTIDE SEQUENCE [LARGE SCALE GENOMIC DNA]</scope>
    <source>
        <strain evidence="2">Daus_M_001</strain>
        <tissue evidence="2">Leg muscle</tissue>
    </source>
</reference>
<gene>
    <name evidence="2" type="ORF">PR048_012530</name>
</gene>